<name>A0A225UZA1_9STRA</name>
<protein>
    <submittedName>
        <fullName evidence="2">Uncharacterized protein</fullName>
    </submittedName>
</protein>
<gene>
    <name evidence="2" type="ORF">PHMEG_00031229</name>
</gene>
<organism evidence="2 3">
    <name type="scientific">Phytophthora megakarya</name>
    <dbReference type="NCBI Taxonomy" id="4795"/>
    <lineage>
        <taxon>Eukaryota</taxon>
        <taxon>Sar</taxon>
        <taxon>Stramenopiles</taxon>
        <taxon>Oomycota</taxon>
        <taxon>Peronosporomycetes</taxon>
        <taxon>Peronosporales</taxon>
        <taxon>Peronosporaceae</taxon>
        <taxon>Phytophthora</taxon>
    </lineage>
</organism>
<evidence type="ECO:0000313" key="3">
    <source>
        <dbReference type="Proteomes" id="UP000198211"/>
    </source>
</evidence>
<proteinExistence type="predicted"/>
<feature type="non-terminal residue" evidence="2">
    <location>
        <position position="1"/>
    </location>
</feature>
<accession>A0A225UZA1</accession>
<comment type="caution">
    <text evidence="2">The sequence shown here is derived from an EMBL/GenBank/DDBJ whole genome shotgun (WGS) entry which is preliminary data.</text>
</comment>
<dbReference type="Proteomes" id="UP000198211">
    <property type="component" value="Unassembled WGS sequence"/>
</dbReference>
<feature type="region of interest" description="Disordered" evidence="1">
    <location>
        <begin position="1"/>
        <end position="28"/>
    </location>
</feature>
<evidence type="ECO:0000313" key="2">
    <source>
        <dbReference type="EMBL" id="OWY98097.1"/>
    </source>
</evidence>
<dbReference type="AlphaFoldDB" id="A0A225UZA1"/>
<keyword evidence="3" id="KW-1185">Reference proteome</keyword>
<feature type="compositionally biased region" description="Low complexity" evidence="1">
    <location>
        <begin position="10"/>
        <end position="28"/>
    </location>
</feature>
<evidence type="ECO:0000256" key="1">
    <source>
        <dbReference type="SAM" id="MobiDB-lite"/>
    </source>
</evidence>
<sequence>PPVTDFRSGLSTAKSASLQTTTSSASSGSLFPFICSFSCLVPARHFKILFASCQPAIDGPCVLRVALCTENVMSGRVQRVIQSRLPTSD</sequence>
<dbReference type="EMBL" id="NBNE01009758">
    <property type="protein sequence ID" value="OWY98097.1"/>
    <property type="molecule type" value="Genomic_DNA"/>
</dbReference>
<reference evidence="3" key="1">
    <citation type="submission" date="2017-03" db="EMBL/GenBank/DDBJ databases">
        <title>Phytopthora megakarya and P. palmivora, two closely related causual agents of cacao black pod achieved similar genome size and gene model numbers by different mechanisms.</title>
        <authorList>
            <person name="Ali S."/>
            <person name="Shao J."/>
            <person name="Larry D.J."/>
            <person name="Kronmiller B."/>
            <person name="Shen D."/>
            <person name="Strem M.D."/>
            <person name="Melnick R.L."/>
            <person name="Guiltinan M.J."/>
            <person name="Tyler B.M."/>
            <person name="Meinhardt L.W."/>
            <person name="Bailey B.A."/>
        </authorList>
    </citation>
    <scope>NUCLEOTIDE SEQUENCE [LARGE SCALE GENOMIC DNA]</scope>
    <source>
        <strain evidence="3">zdho120</strain>
    </source>
</reference>